<feature type="active site" description="Proton donor/acceptor" evidence="1">
    <location>
        <position position="284"/>
    </location>
</feature>
<gene>
    <name evidence="5" type="ORF">GCM10011409_22000</name>
</gene>
<dbReference type="AlphaFoldDB" id="A0A9W5TXV9"/>
<evidence type="ECO:0000256" key="2">
    <source>
        <dbReference type="SAM" id="MobiDB-lite"/>
    </source>
</evidence>
<evidence type="ECO:0000313" key="6">
    <source>
        <dbReference type="Proteomes" id="UP000621492"/>
    </source>
</evidence>
<dbReference type="InterPro" id="IPR000834">
    <property type="entry name" value="Peptidase_M14"/>
</dbReference>
<dbReference type="Pfam" id="PF00246">
    <property type="entry name" value="Peptidase_M14"/>
    <property type="match status" value="1"/>
</dbReference>
<dbReference type="SUPFAM" id="SSF53187">
    <property type="entry name" value="Zn-dependent exopeptidases"/>
    <property type="match status" value="2"/>
</dbReference>
<feature type="chain" id="PRO_5040994280" description="Peptidase M14 domain-containing protein" evidence="3">
    <location>
        <begin position="30"/>
        <end position="795"/>
    </location>
</feature>
<evidence type="ECO:0000313" key="5">
    <source>
        <dbReference type="EMBL" id="GGB43989.1"/>
    </source>
</evidence>
<dbReference type="PANTHER" id="PTHR12147">
    <property type="entry name" value="METALLOPEPTIDASE M28 FAMILY MEMBER"/>
    <property type="match status" value="1"/>
</dbReference>
<keyword evidence="6" id="KW-1185">Reference proteome</keyword>
<name>A0A9W5TXV9_9BACI</name>
<dbReference type="CDD" id="cd06242">
    <property type="entry name" value="M14-like"/>
    <property type="match status" value="1"/>
</dbReference>
<dbReference type="Pfam" id="PF04389">
    <property type="entry name" value="Peptidase_M28"/>
    <property type="match status" value="1"/>
</dbReference>
<keyword evidence="3" id="KW-0732">Signal</keyword>
<dbReference type="GO" id="GO:0006508">
    <property type="term" value="P:proteolysis"/>
    <property type="evidence" value="ECO:0007669"/>
    <property type="project" value="InterPro"/>
</dbReference>
<organism evidence="5 6">
    <name type="scientific">Lentibacillus populi</name>
    <dbReference type="NCBI Taxonomy" id="1827502"/>
    <lineage>
        <taxon>Bacteria</taxon>
        <taxon>Bacillati</taxon>
        <taxon>Bacillota</taxon>
        <taxon>Bacilli</taxon>
        <taxon>Bacillales</taxon>
        <taxon>Bacillaceae</taxon>
        <taxon>Lentibacillus</taxon>
    </lineage>
</organism>
<feature type="region of interest" description="Disordered" evidence="2">
    <location>
        <begin position="775"/>
        <end position="795"/>
    </location>
</feature>
<evidence type="ECO:0000256" key="3">
    <source>
        <dbReference type="SAM" id="SignalP"/>
    </source>
</evidence>
<reference evidence="5" key="1">
    <citation type="journal article" date="2014" name="Int. J. Syst. Evol. Microbiol.">
        <title>Complete genome sequence of Corynebacterium casei LMG S-19264T (=DSM 44701T), isolated from a smear-ripened cheese.</title>
        <authorList>
            <consortium name="US DOE Joint Genome Institute (JGI-PGF)"/>
            <person name="Walter F."/>
            <person name="Albersmeier A."/>
            <person name="Kalinowski J."/>
            <person name="Ruckert C."/>
        </authorList>
    </citation>
    <scope>NUCLEOTIDE SEQUENCE</scope>
    <source>
        <strain evidence="5">CGMCC 1.15454</strain>
    </source>
</reference>
<dbReference type="RefSeq" id="WP_286171086.1">
    <property type="nucleotide sequence ID" value="NZ_BMJD01000015.1"/>
</dbReference>
<dbReference type="Gene3D" id="3.40.630.10">
    <property type="entry name" value="Zn peptidases"/>
    <property type="match status" value="2"/>
</dbReference>
<comment type="similarity">
    <text evidence="1">Belongs to the peptidase M14 family.</text>
</comment>
<dbReference type="GO" id="GO:0008270">
    <property type="term" value="F:zinc ion binding"/>
    <property type="evidence" value="ECO:0007669"/>
    <property type="project" value="InterPro"/>
</dbReference>
<sequence length="795" mass="87972">MRKKILKKYVALFTILLMLMTTGPLTTLAKPSNNSNLEPPTTGFEDSNGEQWTTHEEELAFLEEVAEMSERVSYSQIGETVEGRPLHLVRVGFPEPPSDEEIADGRNILIIGSQHGNEPAGREMALKLLRNLAFTDDPELLEQLEDATVLFVPTANPDGRVANTRQNAAGVDINRDHLNLEQPEIQAIAKVQDKFHPDITIDAHERPRDTGDPDIEMLWARNLNVDEQLQELNVEMVEDYLMPDVREAGYTTDLYGSPGGAGGGDERIARNMVGLRHGLGLLIETPGKAEPTSRVAMHLETVESALRFYHERFDDVGTVVAGAPERKAVAGADTSNPFYLDGADNWDPTVVLEKQPSGYLLTEAQSVEISKYVELFSLETEAVDGDGVFITMNQPMMTVVPFLLDERATYNEVNGLALYDDSEVGTAANMKSLVEHYQDEDAFTNDSDVRTLLMHLTAVDRFEKKEAADKVVKHMNSFNMLLDHQKDNDLIAEPAYNALKTYADYLINKWEVAAFDSNNAMDHLSYLSEDIGPRVTGTDAEEQAATYIKDEFASLGYDVSTQAFAIRGDQESQNVIAVKKPKDAENTEIVYVTAHYDSVPGSPGANDNGSGTSTLLELARVMKDVPTNKEIRFVAFGAEEIGLVGSRYYVSQLSQAEKDRSVANFNLDMVGTDWEPASQLYISPVDGEPNQVWESSKAAAEKLGLDDDKLFLYPFGRSDHVPFYEAGIDSALFIWREPGTGNFEPYYHSPQDTIEHVSPEKIQVVGDLIHSAVSDLASQPASNDNSQEDLLEKAS</sequence>
<feature type="region of interest" description="Disordered" evidence="2">
    <location>
        <begin position="28"/>
        <end position="49"/>
    </location>
</feature>
<protein>
    <recommendedName>
        <fullName evidence="4">Peptidase M14 domain-containing protein</fullName>
    </recommendedName>
</protein>
<reference evidence="5" key="2">
    <citation type="submission" date="2020-09" db="EMBL/GenBank/DDBJ databases">
        <authorList>
            <person name="Sun Q."/>
            <person name="Zhou Y."/>
        </authorList>
    </citation>
    <scope>NUCLEOTIDE SEQUENCE</scope>
    <source>
        <strain evidence="5">CGMCC 1.15454</strain>
    </source>
</reference>
<dbReference type="InterPro" id="IPR007484">
    <property type="entry name" value="Peptidase_M28"/>
</dbReference>
<dbReference type="Proteomes" id="UP000621492">
    <property type="component" value="Unassembled WGS sequence"/>
</dbReference>
<proteinExistence type="inferred from homology"/>
<dbReference type="PROSITE" id="PS52035">
    <property type="entry name" value="PEPTIDASE_M14"/>
    <property type="match status" value="1"/>
</dbReference>
<feature type="signal peptide" evidence="3">
    <location>
        <begin position="1"/>
        <end position="29"/>
    </location>
</feature>
<dbReference type="InterPro" id="IPR045175">
    <property type="entry name" value="M28_fam"/>
</dbReference>
<dbReference type="EMBL" id="BMJD01000015">
    <property type="protein sequence ID" value="GGB43989.1"/>
    <property type="molecule type" value="Genomic_DNA"/>
</dbReference>
<accession>A0A9W5TXV9</accession>
<evidence type="ECO:0000256" key="1">
    <source>
        <dbReference type="PROSITE-ProRule" id="PRU01379"/>
    </source>
</evidence>
<evidence type="ECO:0000259" key="4">
    <source>
        <dbReference type="PROSITE" id="PS52035"/>
    </source>
</evidence>
<dbReference type="PANTHER" id="PTHR12147:SF26">
    <property type="entry name" value="PEPTIDASE M28 DOMAIN-CONTAINING PROTEIN"/>
    <property type="match status" value="1"/>
</dbReference>
<feature type="compositionally biased region" description="Polar residues" evidence="2">
    <location>
        <begin position="29"/>
        <end position="39"/>
    </location>
</feature>
<feature type="compositionally biased region" description="Polar residues" evidence="2">
    <location>
        <begin position="776"/>
        <end position="785"/>
    </location>
</feature>
<feature type="domain" description="Peptidase M14" evidence="4">
    <location>
        <begin position="51"/>
        <end position="309"/>
    </location>
</feature>
<dbReference type="SMART" id="SM00631">
    <property type="entry name" value="Zn_pept"/>
    <property type="match status" value="1"/>
</dbReference>
<dbReference type="Pfam" id="PF22888">
    <property type="entry name" value="FIMAH"/>
    <property type="match status" value="1"/>
</dbReference>
<comment type="caution">
    <text evidence="5">The sequence shown here is derived from an EMBL/GenBank/DDBJ whole genome shotgun (WGS) entry which is preliminary data.</text>
</comment>
<dbReference type="InterPro" id="IPR054470">
    <property type="entry name" value="FIMAH_dom"/>
</dbReference>
<dbReference type="GO" id="GO:0004181">
    <property type="term" value="F:metallocarboxypeptidase activity"/>
    <property type="evidence" value="ECO:0007669"/>
    <property type="project" value="InterPro"/>
</dbReference>